<keyword evidence="2" id="KW-0812">Transmembrane</keyword>
<keyword evidence="2" id="KW-0472">Membrane</keyword>
<comment type="caution">
    <text evidence="3">The sequence shown here is derived from an EMBL/GenBank/DDBJ whole genome shotgun (WGS) entry which is preliminary data.</text>
</comment>
<protein>
    <submittedName>
        <fullName evidence="3">Uncharacterized protein</fullName>
    </submittedName>
</protein>
<evidence type="ECO:0000313" key="4">
    <source>
        <dbReference type="Proteomes" id="UP000186102"/>
    </source>
</evidence>
<dbReference type="RefSeq" id="WP_075364835.1">
    <property type="nucleotide sequence ID" value="NZ_MLBF01000013.1"/>
</dbReference>
<evidence type="ECO:0000313" key="3">
    <source>
        <dbReference type="EMBL" id="OLN31907.1"/>
    </source>
</evidence>
<dbReference type="AlphaFoldDB" id="A0A1Q8QX45"/>
<dbReference type="STRING" id="1888891.DSOL_2202"/>
<feature type="transmembrane region" description="Helical" evidence="2">
    <location>
        <begin position="60"/>
        <end position="84"/>
    </location>
</feature>
<dbReference type="OrthoDB" id="1795642at2"/>
<sequence>MGPFVLKGITTALLVTVLTLFAGIVWGAMGLGGLSVSRLLDIGLLASCLIGGYRTAKESGVWLLGGATGAGYVTVGTLLLALFLPIRGLGFVQILAEGVIIGLVAGAVGAGGTKGVVSGTRRGRRSNAHYTPAYGGYGSDTDDQDGKFEWDTEEKLQVVENEPISNWIDSAEDERQETRGVKRNLEESQEVEWSWDREDNKNLLSSGTGFSEPPRIREPDPVWADVYGGNRASANNLSEGKVGGRKPWWEE</sequence>
<proteinExistence type="predicted"/>
<organism evidence="3 4">
    <name type="scientific">Desulfosporosinus metallidurans</name>
    <dbReference type="NCBI Taxonomy" id="1888891"/>
    <lineage>
        <taxon>Bacteria</taxon>
        <taxon>Bacillati</taxon>
        <taxon>Bacillota</taxon>
        <taxon>Clostridia</taxon>
        <taxon>Eubacteriales</taxon>
        <taxon>Desulfitobacteriaceae</taxon>
        <taxon>Desulfosporosinus</taxon>
    </lineage>
</organism>
<feature type="region of interest" description="Disordered" evidence="1">
    <location>
        <begin position="173"/>
        <end position="251"/>
    </location>
</feature>
<reference evidence="3 4" key="1">
    <citation type="submission" date="2016-09" db="EMBL/GenBank/DDBJ databases">
        <title>Complete genome of Desulfosporosinus sp. OL.</title>
        <authorList>
            <person name="Mardanov A."/>
            <person name="Beletsky A."/>
            <person name="Panova A."/>
            <person name="Karnachuk O."/>
            <person name="Ravin N."/>
        </authorList>
    </citation>
    <scope>NUCLEOTIDE SEQUENCE [LARGE SCALE GENOMIC DNA]</scope>
    <source>
        <strain evidence="3 4">OL</strain>
    </source>
</reference>
<accession>A0A1Q8QX45</accession>
<feature type="transmembrane region" description="Helical" evidence="2">
    <location>
        <begin position="90"/>
        <end position="117"/>
    </location>
</feature>
<keyword evidence="4" id="KW-1185">Reference proteome</keyword>
<dbReference type="Proteomes" id="UP000186102">
    <property type="component" value="Unassembled WGS sequence"/>
</dbReference>
<evidence type="ECO:0000256" key="2">
    <source>
        <dbReference type="SAM" id="Phobius"/>
    </source>
</evidence>
<name>A0A1Q8QX45_9FIRM</name>
<feature type="compositionally biased region" description="Basic and acidic residues" evidence="1">
    <location>
        <begin position="176"/>
        <end position="186"/>
    </location>
</feature>
<keyword evidence="2" id="KW-1133">Transmembrane helix</keyword>
<gene>
    <name evidence="3" type="ORF">DSOL_2202</name>
</gene>
<feature type="transmembrane region" description="Helical" evidence="2">
    <location>
        <begin position="12"/>
        <end position="29"/>
    </location>
</feature>
<dbReference type="EMBL" id="MLBF01000013">
    <property type="protein sequence ID" value="OLN31907.1"/>
    <property type="molecule type" value="Genomic_DNA"/>
</dbReference>
<evidence type="ECO:0000256" key="1">
    <source>
        <dbReference type="SAM" id="MobiDB-lite"/>
    </source>
</evidence>